<dbReference type="InterPro" id="IPR002645">
    <property type="entry name" value="STAS_dom"/>
</dbReference>
<organism evidence="2 3">
    <name type="scientific">Mycobacterium talmoniae</name>
    <dbReference type="NCBI Taxonomy" id="1858794"/>
    <lineage>
        <taxon>Bacteria</taxon>
        <taxon>Bacillati</taxon>
        <taxon>Actinomycetota</taxon>
        <taxon>Actinomycetes</taxon>
        <taxon>Mycobacteriales</taxon>
        <taxon>Mycobacteriaceae</taxon>
        <taxon>Mycobacterium</taxon>
    </lineage>
</organism>
<dbReference type="AlphaFoldDB" id="A0A2S8BKW6"/>
<evidence type="ECO:0000313" key="3">
    <source>
        <dbReference type="Proteomes" id="UP000238296"/>
    </source>
</evidence>
<dbReference type="InterPro" id="IPR036513">
    <property type="entry name" value="STAS_dom_sf"/>
</dbReference>
<dbReference type="EMBL" id="PPEA01000360">
    <property type="protein sequence ID" value="PQM47268.1"/>
    <property type="molecule type" value="Genomic_DNA"/>
</dbReference>
<dbReference type="Proteomes" id="UP000238296">
    <property type="component" value="Unassembled WGS sequence"/>
</dbReference>
<name>A0A2S8BKW6_9MYCO</name>
<reference evidence="2 3" key="1">
    <citation type="journal article" date="2017" name="Int. J. Syst. Evol. Microbiol.">
        <title>Mycobacterium talmoniae sp. nov., a slowly growing mycobacterium isolated from human respiratory samples.</title>
        <authorList>
            <person name="Davidson R.M."/>
            <person name="DeGroote M.A."/>
            <person name="Marola J.L."/>
            <person name="Buss S."/>
            <person name="Jones V."/>
            <person name="McNeil M.R."/>
            <person name="Freifeld A.G."/>
            <person name="Elaine Epperson L."/>
            <person name="Hasan N.A."/>
            <person name="Jackson M."/>
            <person name="Iwen P.C."/>
            <person name="Salfinger M."/>
            <person name="Strong M."/>
        </authorList>
    </citation>
    <scope>NUCLEOTIDE SEQUENCE [LARGE SCALE GENOMIC DNA]</scope>
    <source>
        <strain evidence="2 3">ATCC BAA-2683</strain>
    </source>
</reference>
<evidence type="ECO:0000259" key="1">
    <source>
        <dbReference type="PROSITE" id="PS50801"/>
    </source>
</evidence>
<dbReference type="Gene3D" id="3.30.750.24">
    <property type="entry name" value="STAS domain"/>
    <property type="match status" value="1"/>
</dbReference>
<dbReference type="Pfam" id="PF01740">
    <property type="entry name" value="STAS"/>
    <property type="match status" value="1"/>
</dbReference>
<accession>A0A2S8BKW6</accession>
<feature type="domain" description="STAS" evidence="1">
    <location>
        <begin position="26"/>
        <end position="113"/>
    </location>
</feature>
<sequence length="151" mass="16818">MTSMNANTARRFAYRYGNPVFECDGAEMRAQCRQLATVVTVSGDIHPANLDRVTQYATRFVLPEKPFVLDLSNVRAFPAQAISLLRAVDEACHVIGVDWCLVAGQPVDEVLRTHGEQDTYAVTDTVPEALNYFLDGILARRRLLPLLHKTA</sequence>
<comment type="caution">
    <text evidence="2">The sequence shown here is derived from an EMBL/GenBank/DDBJ whole genome shotgun (WGS) entry which is preliminary data.</text>
</comment>
<dbReference type="PROSITE" id="PS50801">
    <property type="entry name" value="STAS"/>
    <property type="match status" value="1"/>
</dbReference>
<evidence type="ECO:0000313" key="2">
    <source>
        <dbReference type="EMBL" id="PQM47268.1"/>
    </source>
</evidence>
<dbReference type="SUPFAM" id="SSF52091">
    <property type="entry name" value="SpoIIaa-like"/>
    <property type="match status" value="1"/>
</dbReference>
<protein>
    <recommendedName>
        <fullName evidence="1">STAS domain-containing protein</fullName>
    </recommendedName>
</protein>
<proteinExistence type="predicted"/>
<gene>
    <name evidence="2" type="ORF">C1Y40_02540</name>
</gene>